<dbReference type="GO" id="GO:0046872">
    <property type="term" value="F:metal ion binding"/>
    <property type="evidence" value="ECO:0007669"/>
    <property type="project" value="UniProtKB-KW"/>
</dbReference>
<evidence type="ECO:0000256" key="6">
    <source>
        <dbReference type="ARBA" id="ARBA00023014"/>
    </source>
</evidence>
<keyword evidence="13" id="KW-1185">Reference proteome</keyword>
<dbReference type="GO" id="GO:0033958">
    <property type="term" value="F:DNA-deoxyinosine glycosylase activity"/>
    <property type="evidence" value="ECO:0007669"/>
    <property type="project" value="InterPro"/>
</dbReference>
<dbReference type="SUPFAM" id="SSF52141">
    <property type="entry name" value="Uracil-DNA glycosylase-like"/>
    <property type="match status" value="1"/>
</dbReference>
<evidence type="ECO:0000313" key="12">
    <source>
        <dbReference type="EMBL" id="ACZ30674.1"/>
    </source>
</evidence>
<dbReference type="SMART" id="SM00986">
    <property type="entry name" value="UDG"/>
    <property type="match status" value="1"/>
</dbReference>
<dbReference type="eggNOG" id="COG1573">
    <property type="taxonomic scope" value="Bacteria"/>
</dbReference>
<evidence type="ECO:0000256" key="5">
    <source>
        <dbReference type="ARBA" id="ARBA00023004"/>
    </source>
</evidence>
<dbReference type="KEGG" id="xce:Xcel_1651"/>
<keyword evidence="1" id="KW-0004">4Fe-4S</keyword>
<comment type="similarity">
    <text evidence="8">Belongs to the uracil-DNA glycosylase (UDG) superfamily. Type 5 (UDGb) family.</text>
</comment>
<dbReference type="AlphaFoldDB" id="D1BSI2"/>
<dbReference type="GO" id="GO:0006284">
    <property type="term" value="P:base-excision repair"/>
    <property type="evidence" value="ECO:0007669"/>
    <property type="project" value="InterPro"/>
</dbReference>
<dbReference type="EMBL" id="CP001821">
    <property type="protein sequence ID" value="ACZ30674.1"/>
    <property type="molecule type" value="Genomic_DNA"/>
</dbReference>
<evidence type="ECO:0000256" key="2">
    <source>
        <dbReference type="ARBA" id="ARBA00022723"/>
    </source>
</evidence>
<evidence type="ECO:0000256" key="10">
    <source>
        <dbReference type="SAM" id="MobiDB-lite"/>
    </source>
</evidence>
<dbReference type="InterPro" id="IPR044147">
    <property type="entry name" value="UdgB-like"/>
</dbReference>
<evidence type="ECO:0000256" key="3">
    <source>
        <dbReference type="ARBA" id="ARBA00022763"/>
    </source>
</evidence>
<dbReference type="GO" id="GO:0004844">
    <property type="term" value="F:uracil DNA N-glycosylase activity"/>
    <property type="evidence" value="ECO:0007669"/>
    <property type="project" value="InterPro"/>
</dbReference>
<gene>
    <name evidence="12" type="ordered locus">Xcel_1651</name>
</gene>
<evidence type="ECO:0000256" key="8">
    <source>
        <dbReference type="ARBA" id="ARBA00023779"/>
    </source>
</evidence>
<sequence>MRDADLRGEGRQGHHGGVRTDDPAYPTGAARARDLAELGSLLVECRACPRLVEWREAAAANPRAAFRGQTYWARPVPGFGDDAARIAVVGLAPAADGANRTGRLFTGDRSGDFLFAALHRVGLANQPEATSSDDGMVLTGVRLVAPVRCAPPANKPTPEERRRCGPWLARELELLGPGVRVVVALGAIGWAAALRTLEEQGWPVPQPRPRFAHDAAVPLERPDGGTVTLLGSFHPSPHNTFTGRLTPAMLDAVLDHARRLADLPPARPAGPAVDIRPSARQRSRREPFDGSRRDGPAAR</sequence>
<evidence type="ECO:0000313" key="13">
    <source>
        <dbReference type="Proteomes" id="UP000002255"/>
    </source>
</evidence>
<keyword evidence="5" id="KW-0408">Iron</keyword>
<feature type="compositionally biased region" description="Basic and acidic residues" evidence="10">
    <location>
        <begin position="284"/>
        <end position="299"/>
    </location>
</feature>
<proteinExistence type="inferred from homology"/>
<organism evidence="12 13">
    <name type="scientific">Xylanimonas cellulosilytica (strain DSM 15894 / JCM 12276 / CECT 5975 / KCTC 9989 / LMG 20990 / NBRC 107835 / XIL07)</name>
    <dbReference type="NCBI Taxonomy" id="446471"/>
    <lineage>
        <taxon>Bacteria</taxon>
        <taxon>Bacillati</taxon>
        <taxon>Actinomycetota</taxon>
        <taxon>Actinomycetes</taxon>
        <taxon>Micrococcales</taxon>
        <taxon>Promicromonosporaceae</taxon>
        <taxon>Xylanimonas</taxon>
    </lineage>
</organism>
<dbReference type="Pfam" id="PF03167">
    <property type="entry name" value="UDG"/>
    <property type="match status" value="1"/>
</dbReference>
<feature type="region of interest" description="Disordered" evidence="10">
    <location>
        <begin position="262"/>
        <end position="299"/>
    </location>
</feature>
<feature type="domain" description="Uracil-DNA glycosylase-like" evidence="11">
    <location>
        <begin position="77"/>
        <end position="254"/>
    </location>
</feature>
<dbReference type="PANTHER" id="PTHR33693:SF3">
    <property type="entry name" value="TYPE-5 URACIL-DNA GLYCOSYLASE"/>
    <property type="match status" value="1"/>
</dbReference>
<accession>D1BSI2</accession>
<evidence type="ECO:0000259" key="11">
    <source>
        <dbReference type="SMART" id="SM00986"/>
    </source>
</evidence>
<feature type="compositionally biased region" description="Basic and acidic residues" evidence="10">
    <location>
        <begin position="1"/>
        <end position="22"/>
    </location>
</feature>
<name>D1BSI2_XYLCX</name>
<keyword evidence="4" id="KW-0378">Hydrolase</keyword>
<dbReference type="Gene3D" id="3.40.470.10">
    <property type="entry name" value="Uracil-DNA glycosylase-like domain"/>
    <property type="match status" value="1"/>
</dbReference>
<dbReference type="InterPro" id="IPR051536">
    <property type="entry name" value="UDG_Type-4/5"/>
</dbReference>
<protein>
    <recommendedName>
        <fullName evidence="9">Type-5 uracil-DNA glycosylase</fullName>
    </recommendedName>
</protein>
<dbReference type="Proteomes" id="UP000002255">
    <property type="component" value="Chromosome"/>
</dbReference>
<dbReference type="HOGENOM" id="CLU_083279_0_0_11"/>
<feature type="region of interest" description="Disordered" evidence="10">
    <location>
        <begin position="1"/>
        <end position="26"/>
    </location>
</feature>
<dbReference type="STRING" id="446471.Xcel_1651"/>
<reference evidence="12 13" key="2">
    <citation type="journal article" date="2010" name="Stand. Genomic Sci.">
        <title>Complete genome sequence of Xylanimonas cellulosilytica type strain (XIL07).</title>
        <authorList>
            <person name="Foster B."/>
            <person name="Pukall R."/>
            <person name="Abt B."/>
            <person name="Nolan M."/>
            <person name="Glavina Del Rio T."/>
            <person name="Chen F."/>
            <person name="Lucas S."/>
            <person name="Tice H."/>
            <person name="Pitluck S."/>
            <person name="Cheng J.-F."/>
            <person name="Chertkov O."/>
            <person name="Brettin T."/>
            <person name="Han C."/>
            <person name="Detter J.C."/>
            <person name="Bruce D."/>
            <person name="Goodwin L."/>
            <person name="Ivanova N."/>
            <person name="Mavromatis K."/>
            <person name="Pati A."/>
            <person name="Mikhailova N."/>
            <person name="Chen A."/>
            <person name="Palaniappan K."/>
            <person name="Land M."/>
            <person name="Hauser L."/>
            <person name="Chang Y.-J."/>
            <person name="Jeffries C.D."/>
            <person name="Chain P."/>
            <person name="Rohde M."/>
            <person name="Goeker M."/>
            <person name="Bristow J."/>
            <person name="Eisen J.A."/>
            <person name="Markowitz V."/>
            <person name="Hugenholtz P."/>
            <person name="Kyrpides N.C."/>
            <person name="Klenk H.-P."/>
            <person name="Lapidus A."/>
        </authorList>
    </citation>
    <scope>NUCLEOTIDE SEQUENCE [LARGE SCALE GENOMIC DNA]</scope>
    <source>
        <strain evidence="13">DSM 15894 / CECT 5975 / LMG 20990 / XIL07</strain>
    </source>
</reference>
<reference evidence="13" key="1">
    <citation type="submission" date="2009-11" db="EMBL/GenBank/DDBJ databases">
        <title>The complete chromosome of Xylanimonas cellulosilytica DSM 15894.</title>
        <authorList>
            <consortium name="US DOE Joint Genome Institute (JGI-PGF)"/>
            <person name="Lucas S."/>
            <person name="Copeland A."/>
            <person name="Lapidus A."/>
            <person name="Glavina del Rio T."/>
            <person name="Dalin E."/>
            <person name="Tice H."/>
            <person name="Bruce D."/>
            <person name="Goodwin L."/>
            <person name="Pitluck S."/>
            <person name="Kyrpides N."/>
            <person name="Mavromatis K."/>
            <person name="Ivanova N."/>
            <person name="Mikhailova N."/>
            <person name="Foster B."/>
            <person name="Clum A."/>
            <person name="Brettin T."/>
            <person name="Detter J.C."/>
            <person name="Han C."/>
            <person name="Larimer F."/>
            <person name="Land M."/>
            <person name="Hauser L."/>
            <person name="Markowitz V."/>
            <person name="Cheng J.F."/>
            <person name="Hugenholtz P."/>
            <person name="Woyke T."/>
            <person name="Wu D."/>
            <person name="Gehrich-Schroeter G."/>
            <person name="Schneider S."/>
            <person name="Pukall S.R."/>
            <person name="Klenk H.P."/>
            <person name="Eisen J.A."/>
        </authorList>
    </citation>
    <scope>NUCLEOTIDE SEQUENCE [LARGE SCALE GENOMIC DNA]</scope>
    <source>
        <strain evidence="13">DSM 15894 / CECT 5975 / LMG 20990 / XIL07</strain>
    </source>
</reference>
<evidence type="ECO:0000256" key="7">
    <source>
        <dbReference type="ARBA" id="ARBA00023204"/>
    </source>
</evidence>
<dbReference type="InterPro" id="IPR005122">
    <property type="entry name" value="Uracil-DNA_glycosylase-like"/>
</dbReference>
<keyword evidence="6" id="KW-0411">Iron-sulfur</keyword>
<dbReference type="PANTHER" id="PTHR33693">
    <property type="entry name" value="TYPE-5 URACIL-DNA GLYCOSYLASE"/>
    <property type="match status" value="1"/>
</dbReference>
<keyword evidence="2" id="KW-0479">Metal-binding</keyword>
<keyword evidence="3" id="KW-0227">DNA damage</keyword>
<dbReference type="GO" id="GO:0051539">
    <property type="term" value="F:4 iron, 4 sulfur cluster binding"/>
    <property type="evidence" value="ECO:0007669"/>
    <property type="project" value="UniProtKB-KW"/>
</dbReference>
<keyword evidence="7" id="KW-0234">DNA repair</keyword>
<dbReference type="CDD" id="cd10031">
    <property type="entry name" value="UDG-F5_TTUDGB_like"/>
    <property type="match status" value="1"/>
</dbReference>
<evidence type="ECO:0000256" key="1">
    <source>
        <dbReference type="ARBA" id="ARBA00022485"/>
    </source>
</evidence>
<evidence type="ECO:0000256" key="9">
    <source>
        <dbReference type="ARBA" id="ARBA00023887"/>
    </source>
</evidence>
<evidence type="ECO:0000256" key="4">
    <source>
        <dbReference type="ARBA" id="ARBA00022801"/>
    </source>
</evidence>
<dbReference type="InterPro" id="IPR036895">
    <property type="entry name" value="Uracil-DNA_glycosylase-like_sf"/>
</dbReference>
<dbReference type="SMART" id="SM00987">
    <property type="entry name" value="UreE_C"/>
    <property type="match status" value="1"/>
</dbReference>